<evidence type="ECO:0000313" key="2">
    <source>
        <dbReference type="EMBL" id="UXY24021.1"/>
    </source>
</evidence>
<feature type="region of interest" description="Disordered" evidence="1">
    <location>
        <begin position="1"/>
        <end position="58"/>
    </location>
</feature>
<feature type="compositionally biased region" description="Basic and acidic residues" evidence="1">
    <location>
        <begin position="31"/>
        <end position="41"/>
    </location>
</feature>
<gene>
    <name evidence="2" type="ORF">N8I84_38945</name>
</gene>
<proteinExistence type="predicted"/>
<evidence type="ECO:0000313" key="3">
    <source>
        <dbReference type="Proteomes" id="UP001061298"/>
    </source>
</evidence>
<name>A0ABY6EFI2_9ACTN</name>
<protein>
    <submittedName>
        <fullName evidence="2">Uncharacterized protein</fullName>
    </submittedName>
</protein>
<reference evidence="2" key="1">
    <citation type="submission" date="2022-10" db="EMBL/GenBank/DDBJ databases">
        <authorList>
            <person name="Mo P."/>
        </authorList>
    </citation>
    <scope>NUCLEOTIDE SEQUENCE</scope>
    <source>
        <strain evidence="2">HUAS 13-4</strain>
    </source>
</reference>
<evidence type="ECO:0000256" key="1">
    <source>
        <dbReference type="SAM" id="MobiDB-lite"/>
    </source>
</evidence>
<dbReference type="Proteomes" id="UP001061298">
    <property type="component" value="Chromosome"/>
</dbReference>
<feature type="region of interest" description="Disordered" evidence="1">
    <location>
        <begin position="100"/>
        <end position="119"/>
    </location>
</feature>
<accession>A0ABY6EFI2</accession>
<dbReference type="EMBL" id="CP106793">
    <property type="protein sequence ID" value="UXY24021.1"/>
    <property type="molecule type" value="Genomic_DNA"/>
</dbReference>
<organism evidence="2 3">
    <name type="scientific">Streptomyces cynarae</name>
    <dbReference type="NCBI Taxonomy" id="2981134"/>
    <lineage>
        <taxon>Bacteria</taxon>
        <taxon>Bacillati</taxon>
        <taxon>Actinomycetota</taxon>
        <taxon>Actinomycetes</taxon>
        <taxon>Kitasatosporales</taxon>
        <taxon>Streptomycetaceae</taxon>
        <taxon>Streptomyces</taxon>
    </lineage>
</organism>
<dbReference type="RefSeq" id="WP_263234254.1">
    <property type="nucleotide sequence ID" value="NZ_CP106793.1"/>
</dbReference>
<sequence>MHSVNSGDTALFTDVRLGSPGAETAPGSATRRPESGVRESDGEGLVRQTESGTGARLSLADAVDGPSCVFAAQARKTAGGAGFLPDVGETSSRTMLGAQPHATSSFAPTPASPVKNRVTDPVCDLAPSSFTVLRTRPESVVRARTGSDQR</sequence>
<keyword evidence="3" id="KW-1185">Reference proteome</keyword>